<sequence>MPSPPPLARSTWTTFVDKGVVTRGHKSGNVPVEGSWLLPDRETANSATNLLPMSPRAAGPFRRRLATLHTVLMTPSATVHPPSNGAALGRPTKHDAHAPKPVEGTGSCRREARRPALAKVASIGRFAPHGDHKVTIVATSPPSTVAWQACRSSMAAHHSLGSANTTTQY</sequence>
<organism evidence="2">
    <name type="scientific">Oryza sativa subsp. japonica</name>
    <name type="common">Rice</name>
    <dbReference type="NCBI Taxonomy" id="39947"/>
    <lineage>
        <taxon>Eukaryota</taxon>
        <taxon>Viridiplantae</taxon>
        <taxon>Streptophyta</taxon>
        <taxon>Embryophyta</taxon>
        <taxon>Tracheophyta</taxon>
        <taxon>Spermatophyta</taxon>
        <taxon>Magnoliopsida</taxon>
        <taxon>Liliopsida</taxon>
        <taxon>Poales</taxon>
        <taxon>Poaceae</taxon>
        <taxon>BOP clade</taxon>
        <taxon>Oryzoideae</taxon>
        <taxon>Oryzeae</taxon>
        <taxon>Oryzinae</taxon>
        <taxon>Oryza</taxon>
        <taxon>Oryza sativa</taxon>
    </lineage>
</organism>
<reference evidence="2" key="1">
    <citation type="journal article" date="2005" name="PLoS Biol.">
        <title>The genomes of Oryza sativa: a history of duplications.</title>
        <authorList>
            <person name="Yu J."/>
            <person name="Wang J."/>
            <person name="Lin W."/>
            <person name="Li S."/>
            <person name="Li H."/>
            <person name="Zhou J."/>
            <person name="Ni P."/>
            <person name="Dong W."/>
            <person name="Hu S."/>
            <person name="Zeng C."/>
            <person name="Zhang J."/>
            <person name="Zhang Y."/>
            <person name="Li R."/>
            <person name="Xu Z."/>
            <person name="Li S."/>
            <person name="Li X."/>
            <person name="Zheng H."/>
            <person name="Cong L."/>
            <person name="Lin L."/>
            <person name="Yin J."/>
            <person name="Geng J."/>
            <person name="Li G."/>
            <person name="Shi J."/>
            <person name="Liu J."/>
            <person name="Lv H."/>
            <person name="Li J."/>
            <person name="Wang J."/>
            <person name="Deng Y."/>
            <person name="Ran L."/>
            <person name="Shi X."/>
            <person name="Wang X."/>
            <person name="Wu Q."/>
            <person name="Li C."/>
            <person name="Ren X."/>
            <person name="Wang J."/>
            <person name="Wang X."/>
            <person name="Li D."/>
            <person name="Liu D."/>
            <person name="Zhang X."/>
            <person name="Ji Z."/>
            <person name="Zhao W."/>
            <person name="Sun Y."/>
            <person name="Zhang Z."/>
            <person name="Bao J."/>
            <person name="Han Y."/>
            <person name="Dong L."/>
            <person name="Ji J."/>
            <person name="Chen P."/>
            <person name="Wu S."/>
            <person name="Liu J."/>
            <person name="Xiao Y."/>
            <person name="Bu D."/>
            <person name="Tan J."/>
            <person name="Yang L."/>
            <person name="Ye C."/>
            <person name="Zhang J."/>
            <person name="Xu J."/>
            <person name="Zhou Y."/>
            <person name="Yu Y."/>
            <person name="Zhang B."/>
            <person name="Zhuang S."/>
            <person name="Wei H."/>
            <person name="Liu B."/>
            <person name="Lei M."/>
            <person name="Yu H."/>
            <person name="Li Y."/>
            <person name="Xu H."/>
            <person name="Wei S."/>
            <person name="He X."/>
            <person name="Fang L."/>
            <person name="Zhang Z."/>
            <person name="Zhang Y."/>
            <person name="Huang X."/>
            <person name="Su Z."/>
            <person name="Tong W."/>
            <person name="Li J."/>
            <person name="Tong Z."/>
            <person name="Li S."/>
            <person name="Ye J."/>
            <person name="Wang L."/>
            <person name="Fang L."/>
            <person name="Lei T."/>
            <person name="Chen C."/>
            <person name="Chen H."/>
            <person name="Xu Z."/>
            <person name="Li H."/>
            <person name="Huang H."/>
            <person name="Zhang F."/>
            <person name="Xu H."/>
            <person name="Li N."/>
            <person name="Zhao C."/>
            <person name="Li S."/>
            <person name="Dong L."/>
            <person name="Huang Y."/>
            <person name="Li L."/>
            <person name="Xi Y."/>
            <person name="Qi Q."/>
            <person name="Li W."/>
            <person name="Zhang B."/>
            <person name="Hu W."/>
            <person name="Zhang Y."/>
            <person name="Tian X."/>
            <person name="Jiao Y."/>
            <person name="Liang X."/>
            <person name="Jin J."/>
            <person name="Gao L."/>
            <person name="Zheng W."/>
            <person name="Hao B."/>
            <person name="Liu S."/>
            <person name="Wang W."/>
            <person name="Yuan L."/>
            <person name="Cao M."/>
            <person name="McDermott J."/>
            <person name="Samudrala R."/>
            <person name="Wang J."/>
            <person name="Wong G.K."/>
            <person name="Yang H."/>
        </authorList>
    </citation>
    <scope>NUCLEOTIDE SEQUENCE [LARGE SCALE GENOMIC DNA]</scope>
</reference>
<dbReference type="Proteomes" id="UP000007752">
    <property type="component" value="Chromosome 4"/>
</dbReference>
<reference evidence="2" key="2">
    <citation type="submission" date="2008-12" db="EMBL/GenBank/DDBJ databases">
        <title>Improved gene annotation of the rice (Oryza sativa) genomes.</title>
        <authorList>
            <person name="Wang J."/>
            <person name="Li R."/>
            <person name="Fan W."/>
            <person name="Huang Q."/>
            <person name="Zhang J."/>
            <person name="Zhou Y."/>
            <person name="Hu Y."/>
            <person name="Zi S."/>
            <person name="Li J."/>
            <person name="Ni P."/>
            <person name="Zheng H."/>
            <person name="Zhang Y."/>
            <person name="Zhao M."/>
            <person name="Hao Q."/>
            <person name="McDermott J."/>
            <person name="Samudrala R."/>
            <person name="Kristiansen K."/>
            <person name="Wong G.K.-S."/>
        </authorList>
    </citation>
    <scope>NUCLEOTIDE SEQUENCE</scope>
</reference>
<name>B9FC26_ORYSJ</name>
<dbReference type="EMBL" id="CM000141">
    <property type="protein sequence ID" value="EEE61531.1"/>
    <property type="molecule type" value="Genomic_DNA"/>
</dbReference>
<dbReference type="AlphaFoldDB" id="B9FC26"/>
<evidence type="ECO:0000313" key="2">
    <source>
        <dbReference type="EMBL" id="EEE61531.1"/>
    </source>
</evidence>
<gene>
    <name evidence="2" type="ORF">OsJ_15835</name>
</gene>
<protein>
    <submittedName>
        <fullName evidence="2">Uncharacterized protein</fullName>
    </submittedName>
</protein>
<feature type="region of interest" description="Disordered" evidence="1">
    <location>
        <begin position="74"/>
        <end position="112"/>
    </location>
</feature>
<proteinExistence type="predicted"/>
<evidence type="ECO:0000256" key="1">
    <source>
        <dbReference type="SAM" id="MobiDB-lite"/>
    </source>
</evidence>
<accession>B9FC26</accession>